<sequence>MSNKTEITMAMLMAMQPSHHLLYIKSRVMKRALDDPNFGLKKPIDDKELELLTRELLRIEIIATTIHYAEVFASRLLAMKKYKRFHKFLLEYYPSEIIKFYKNMNKKNNSYVSSLLQYPRMSRILPNESKKEIEKSVRDVRLELNKLAKFYLKWHDFYNSYKHGFRVFASKPNPYDDFTLAGYITDPKSLNSFQVRLTNDKIEEALDYCDFMFKILSTTEDIFIQHKIRKNNKMKITVFVKNRRRK</sequence>
<dbReference type="STRING" id="1407055.NITUZ_140234"/>
<accession>V6ARH3</accession>
<name>V6ARH3_9ARCH</name>
<protein>
    <submittedName>
        <fullName evidence="1">Uncharacterized protein</fullName>
    </submittedName>
</protein>
<dbReference type="Proteomes" id="UP000018159">
    <property type="component" value="Unassembled WGS sequence"/>
</dbReference>
<evidence type="ECO:0000313" key="2">
    <source>
        <dbReference type="Proteomes" id="UP000018159"/>
    </source>
</evidence>
<proteinExistence type="predicted"/>
<reference evidence="1 2" key="1">
    <citation type="journal article" date="2013" name="PLoS ONE">
        <title>Enrichment and Genome Sequence of the Group I.1a Ammonia-Oxidizing Archaeon ?Ca. Nitrosotenuis uzonensis? Representing a Clade Globally.</title>
        <authorList>
            <person name="Lebedeva E.V."/>
            <person name="Hatzenpichler R."/>
            <person name="Pelletier E."/>
            <person name="Schuster N."/>
            <person name="Hauzmayer S."/>
            <person name="Bulaev A."/>
            <person name="Grigor'eva N.V."/>
            <person name="Galushko A."/>
            <person name="Schmid M."/>
            <person name="Palatinszky M."/>
            <person name="Le Paslier D."/>
            <person name="Daims H."/>
            <person name="Wagner M."/>
        </authorList>
    </citation>
    <scope>NUCLEOTIDE SEQUENCE [LARGE SCALE GENOMIC DNA]</scope>
    <source>
        <strain evidence="1 2">N4</strain>
    </source>
</reference>
<evidence type="ECO:0000313" key="1">
    <source>
        <dbReference type="EMBL" id="CDI05159.1"/>
    </source>
</evidence>
<gene>
    <name evidence="1" type="ORF">NITUZ_140234</name>
</gene>
<comment type="caution">
    <text evidence="1">The sequence shown here is derived from an EMBL/GenBank/DDBJ whole genome shotgun (WGS) entry which is preliminary data.</text>
</comment>
<organism evidence="1 2">
    <name type="scientific">Candidatus Nitrosotenuis uzonensis</name>
    <dbReference type="NCBI Taxonomy" id="1407055"/>
    <lineage>
        <taxon>Archaea</taxon>
        <taxon>Nitrososphaerota</taxon>
        <taxon>Candidatus Nitrosotenuis</taxon>
    </lineage>
</organism>
<keyword evidence="2" id="KW-1185">Reference proteome</keyword>
<dbReference type="AlphaFoldDB" id="V6ARH3"/>
<dbReference type="EMBL" id="CBTY010000006">
    <property type="protein sequence ID" value="CDI05159.1"/>
    <property type="molecule type" value="Genomic_DNA"/>
</dbReference>